<sequence length="562" mass="61691">MSLVLEAPAVESWQTPEYLAVVNTVAPLKGAKHVGCTEPRIGTPPLRPLTPETSLGFEVIEFAEQILKVILYPWQRALLIRALELLPNGEYRFRRIVVLVARQQGKTTLAGVLAAWWLFVDSARHPDRVPPMKFKVVGVAQTLDIAREPWDVVKLWCDPKPETAEDAELAIESLQDATAKVTDTNGKERITARSRAHYEIRAAKNARGKPAAKVLMDEGREQKDWSGWNAVSQTTKSFWNGQLWLVSNAGDSTAVVLRQQRDAGIADRDAWKEYVEKGFVSAEEYANSHDVSLGLFEWSAPDGCEKDDVAGILQANPSIGYGAMTVASALADIRGMTDAGYRTEVLCQWVTSRVAPFMDPKWGDLADAPKVDGRGVLVAAGSQISEDSHMVIGIDTSWNRSMTYVSVAGYRDDGLIHVEIIRMRAGMLWVVPEVKRIAEAQGIRHVAVQSRGCPAADFVQPLKEAGLEVVEIFGTTMLNSAGRLKDRVRDELLRHRGQPILDMAMANGVAKQLSGMDVWDRAGSVVDVAPAVAVTNAVLALETTEKPEPQASAYEDHDLLVL</sequence>
<keyword evidence="2" id="KW-1185">Reference proteome</keyword>
<comment type="caution">
    <text evidence="1">The sequence shown here is derived from an EMBL/GenBank/DDBJ whole genome shotgun (WGS) entry which is preliminary data.</text>
</comment>
<dbReference type="InterPro" id="IPR027417">
    <property type="entry name" value="P-loop_NTPase"/>
</dbReference>
<dbReference type="RefSeq" id="WP_344820245.1">
    <property type="nucleotide sequence ID" value="NZ_BAABCP010000002.1"/>
</dbReference>
<reference evidence="2" key="1">
    <citation type="journal article" date="2019" name="Int. J. Syst. Evol. Microbiol.">
        <title>The Global Catalogue of Microorganisms (GCM) 10K type strain sequencing project: providing services to taxonomists for standard genome sequencing and annotation.</title>
        <authorList>
            <consortium name="The Broad Institute Genomics Platform"/>
            <consortium name="The Broad Institute Genome Sequencing Center for Infectious Disease"/>
            <person name="Wu L."/>
            <person name="Ma J."/>
        </authorList>
    </citation>
    <scope>NUCLEOTIDE SEQUENCE [LARGE SCALE GENOMIC DNA]</scope>
    <source>
        <strain evidence="2">JCM 17024</strain>
    </source>
</reference>
<dbReference type="Gene3D" id="3.40.50.300">
    <property type="entry name" value="P-loop containing nucleotide triphosphate hydrolases"/>
    <property type="match status" value="1"/>
</dbReference>
<evidence type="ECO:0008006" key="3">
    <source>
        <dbReference type="Google" id="ProtNLM"/>
    </source>
</evidence>
<gene>
    <name evidence="1" type="ORF">GCM10022383_27150</name>
</gene>
<accession>A0ABP7NIF4</accession>
<evidence type="ECO:0000313" key="1">
    <source>
        <dbReference type="EMBL" id="GAA3947938.1"/>
    </source>
</evidence>
<name>A0ABP7NIF4_9MICO</name>
<evidence type="ECO:0000313" key="2">
    <source>
        <dbReference type="Proteomes" id="UP001501591"/>
    </source>
</evidence>
<protein>
    <recommendedName>
        <fullName evidence="3">Terminase</fullName>
    </recommendedName>
</protein>
<proteinExistence type="predicted"/>
<dbReference type="Proteomes" id="UP001501591">
    <property type="component" value="Unassembled WGS sequence"/>
</dbReference>
<dbReference type="EMBL" id="BAABCP010000002">
    <property type="protein sequence ID" value="GAA3947938.1"/>
    <property type="molecule type" value="Genomic_DNA"/>
</dbReference>
<organism evidence="1 2">
    <name type="scientific">Microbacterium soli</name>
    <dbReference type="NCBI Taxonomy" id="446075"/>
    <lineage>
        <taxon>Bacteria</taxon>
        <taxon>Bacillati</taxon>
        <taxon>Actinomycetota</taxon>
        <taxon>Actinomycetes</taxon>
        <taxon>Micrococcales</taxon>
        <taxon>Microbacteriaceae</taxon>
        <taxon>Microbacterium</taxon>
    </lineage>
</organism>